<accession>A0A2A6C6C3</accession>
<name>A0A2A6C6C3_PRIPA</name>
<evidence type="ECO:0000313" key="1">
    <source>
        <dbReference type="EnsemblMetazoa" id="PPA43698.1"/>
    </source>
</evidence>
<protein>
    <submittedName>
        <fullName evidence="1">Uncharacterized protein</fullName>
    </submittedName>
</protein>
<evidence type="ECO:0000313" key="2">
    <source>
        <dbReference type="Proteomes" id="UP000005239"/>
    </source>
</evidence>
<organism evidence="1 2">
    <name type="scientific">Pristionchus pacificus</name>
    <name type="common">Parasitic nematode worm</name>
    <dbReference type="NCBI Taxonomy" id="54126"/>
    <lineage>
        <taxon>Eukaryota</taxon>
        <taxon>Metazoa</taxon>
        <taxon>Ecdysozoa</taxon>
        <taxon>Nematoda</taxon>
        <taxon>Chromadorea</taxon>
        <taxon>Rhabditida</taxon>
        <taxon>Rhabditina</taxon>
        <taxon>Diplogasteromorpha</taxon>
        <taxon>Diplogasteroidea</taxon>
        <taxon>Neodiplogasteridae</taxon>
        <taxon>Pristionchus</taxon>
    </lineage>
</organism>
<proteinExistence type="predicted"/>
<reference evidence="1" key="2">
    <citation type="submission" date="2022-06" db="UniProtKB">
        <authorList>
            <consortium name="EnsemblMetazoa"/>
        </authorList>
    </citation>
    <scope>IDENTIFICATION</scope>
    <source>
        <strain evidence="1">PS312</strain>
    </source>
</reference>
<dbReference type="EnsemblMetazoa" id="PPA43698.1">
    <property type="protein sequence ID" value="PPA43698.1"/>
    <property type="gene ID" value="WBGene00282067"/>
</dbReference>
<reference evidence="2" key="1">
    <citation type="journal article" date="2008" name="Nat. Genet.">
        <title>The Pristionchus pacificus genome provides a unique perspective on nematode lifestyle and parasitism.</title>
        <authorList>
            <person name="Dieterich C."/>
            <person name="Clifton S.W."/>
            <person name="Schuster L.N."/>
            <person name="Chinwalla A."/>
            <person name="Delehaunty K."/>
            <person name="Dinkelacker I."/>
            <person name="Fulton L."/>
            <person name="Fulton R."/>
            <person name="Godfrey J."/>
            <person name="Minx P."/>
            <person name="Mitreva M."/>
            <person name="Roeseler W."/>
            <person name="Tian H."/>
            <person name="Witte H."/>
            <person name="Yang S.P."/>
            <person name="Wilson R.K."/>
            <person name="Sommer R.J."/>
        </authorList>
    </citation>
    <scope>NUCLEOTIDE SEQUENCE [LARGE SCALE GENOMIC DNA]</scope>
    <source>
        <strain evidence="2">PS312</strain>
    </source>
</reference>
<dbReference type="Proteomes" id="UP000005239">
    <property type="component" value="Unassembled WGS sequence"/>
</dbReference>
<dbReference type="AlphaFoldDB" id="A0A2A6C6C3"/>
<sequence>MRTKRREEMVEDDDELIVYYYLEEDRADVPSTANEWPKVPSTECPPFILIRFEHCLPAAPPLPSSLAPPTSVLAG</sequence>
<keyword evidence="2" id="KW-1185">Reference proteome</keyword>
<gene>
    <name evidence="1" type="primary">WBGene00282067</name>
</gene>
<accession>A0A8R1Z1K1</accession>